<accession>A0A7X6N165</accession>
<keyword evidence="2" id="KW-1185">Reference proteome</keyword>
<comment type="caution">
    <text evidence="1">The sequence shown here is derived from an EMBL/GenBank/DDBJ whole genome shotgun (WGS) entry which is preliminary data.</text>
</comment>
<organism evidence="1 2">
    <name type="scientific">Periweissella fabalis</name>
    <dbReference type="NCBI Taxonomy" id="1070421"/>
    <lineage>
        <taxon>Bacteria</taxon>
        <taxon>Bacillati</taxon>
        <taxon>Bacillota</taxon>
        <taxon>Bacilli</taxon>
        <taxon>Lactobacillales</taxon>
        <taxon>Lactobacillaceae</taxon>
        <taxon>Periweissella</taxon>
    </lineage>
</organism>
<evidence type="ECO:0000313" key="2">
    <source>
        <dbReference type="Proteomes" id="UP000549765"/>
    </source>
</evidence>
<dbReference type="SUPFAM" id="SSF50814">
    <property type="entry name" value="Lipocalins"/>
    <property type="match status" value="1"/>
</dbReference>
<dbReference type="EMBL" id="JAAXPN010000002">
    <property type="protein sequence ID" value="NKZ23908.1"/>
    <property type="molecule type" value="Genomic_DNA"/>
</dbReference>
<dbReference type="InterPro" id="IPR015231">
    <property type="entry name" value="DUF1934"/>
</dbReference>
<protein>
    <submittedName>
        <fullName evidence="1">DUF1934 domain-containing protein</fullName>
    </submittedName>
</protein>
<dbReference type="Pfam" id="PF09148">
    <property type="entry name" value="DUF1934"/>
    <property type="match status" value="1"/>
</dbReference>
<proteinExistence type="predicted"/>
<name>A0A7X6N165_9LACO</name>
<sequence>MVEKSAGIPVKVEIKTHIEQDGKAESFSFNETGQYFKMGDTVYIRYQETNPIGKIPVTMKLAGDGTAQIRRHASSDLRLVFNPNEPVTTKYSTPAGLMDITTRTKMVNFTYQDAPLNGGAQIDYELITGEEVVGQYKIRLHFTE</sequence>
<gene>
    <name evidence="1" type="ORF">HF964_03665</name>
</gene>
<reference evidence="1 2" key="1">
    <citation type="submission" date="2020-04" db="EMBL/GenBank/DDBJ databases">
        <title>MicrobeNet Type strains.</title>
        <authorList>
            <person name="Nicholson A.C."/>
        </authorList>
    </citation>
    <scope>NUCLEOTIDE SEQUENCE [LARGE SCALE GENOMIC DNA]</scope>
    <source>
        <strain evidence="1 2">CCUG 61472</strain>
    </source>
</reference>
<evidence type="ECO:0000313" key="1">
    <source>
        <dbReference type="EMBL" id="NKZ23908.1"/>
    </source>
</evidence>
<dbReference type="Gene3D" id="2.40.128.20">
    <property type="match status" value="1"/>
</dbReference>
<dbReference type="RefSeq" id="WP_168721707.1">
    <property type="nucleotide sequence ID" value="NZ_JAAXPN010000002.1"/>
</dbReference>
<dbReference type="AlphaFoldDB" id="A0A7X6N165"/>
<dbReference type="InterPro" id="IPR012674">
    <property type="entry name" value="Calycin"/>
</dbReference>
<dbReference type="Proteomes" id="UP000549765">
    <property type="component" value="Unassembled WGS sequence"/>
</dbReference>